<dbReference type="RefSeq" id="WP_027290857.1">
    <property type="nucleotide sequence ID" value="NZ_CANTWR010000010.1"/>
</dbReference>
<dbReference type="EMBL" id="UGVL01000001">
    <property type="protein sequence ID" value="SUE33117.1"/>
    <property type="molecule type" value="Genomic_DNA"/>
</dbReference>
<protein>
    <submittedName>
        <fullName evidence="7">Colicin V production protein</fullName>
    </submittedName>
</protein>
<organism evidence="7 8">
    <name type="scientific">Rikenella microfusus</name>
    <dbReference type="NCBI Taxonomy" id="28139"/>
    <lineage>
        <taxon>Bacteria</taxon>
        <taxon>Pseudomonadati</taxon>
        <taxon>Bacteroidota</taxon>
        <taxon>Bacteroidia</taxon>
        <taxon>Bacteroidales</taxon>
        <taxon>Rikenellaceae</taxon>
        <taxon>Rikenella</taxon>
    </lineage>
</organism>
<evidence type="ECO:0000256" key="6">
    <source>
        <dbReference type="SAM" id="Phobius"/>
    </source>
</evidence>
<keyword evidence="3 6" id="KW-1133">Transmembrane helix</keyword>
<evidence type="ECO:0000313" key="7">
    <source>
        <dbReference type="EMBL" id="SUE33117.1"/>
    </source>
</evidence>
<feature type="transmembrane region" description="Helical" evidence="6">
    <location>
        <begin position="61"/>
        <end position="82"/>
    </location>
</feature>
<evidence type="ECO:0000256" key="3">
    <source>
        <dbReference type="ARBA" id="ARBA00022989"/>
    </source>
</evidence>
<dbReference type="GO" id="GO:0009403">
    <property type="term" value="P:toxin biosynthetic process"/>
    <property type="evidence" value="ECO:0007669"/>
    <property type="project" value="InterPro"/>
</dbReference>
<dbReference type="PANTHER" id="PTHR37306:SF1">
    <property type="entry name" value="COLICIN V PRODUCTION PROTEIN"/>
    <property type="match status" value="1"/>
</dbReference>
<dbReference type="Pfam" id="PF02674">
    <property type="entry name" value="Colicin_V"/>
    <property type="match status" value="1"/>
</dbReference>
<proteinExistence type="predicted"/>
<feature type="region of interest" description="Disordered" evidence="5">
    <location>
        <begin position="173"/>
        <end position="203"/>
    </location>
</feature>
<evidence type="ECO:0000256" key="5">
    <source>
        <dbReference type="SAM" id="MobiDB-lite"/>
    </source>
</evidence>
<evidence type="ECO:0000256" key="4">
    <source>
        <dbReference type="ARBA" id="ARBA00023136"/>
    </source>
</evidence>
<dbReference type="InterPro" id="IPR003825">
    <property type="entry name" value="Colicin-V_CvpA"/>
</dbReference>
<evidence type="ECO:0000256" key="1">
    <source>
        <dbReference type="ARBA" id="ARBA00004141"/>
    </source>
</evidence>
<feature type="transmembrane region" description="Helical" evidence="6">
    <location>
        <begin position="94"/>
        <end position="117"/>
    </location>
</feature>
<dbReference type="GO" id="GO:0016020">
    <property type="term" value="C:membrane"/>
    <property type="evidence" value="ECO:0007669"/>
    <property type="project" value="UniProtKB-SubCell"/>
</dbReference>
<feature type="transmembrane region" description="Helical" evidence="6">
    <location>
        <begin position="31"/>
        <end position="49"/>
    </location>
</feature>
<keyword evidence="2 6" id="KW-0812">Transmembrane</keyword>
<dbReference type="STRING" id="880526.GCA_000427365_01131"/>
<accession>A0A379MQK3</accession>
<evidence type="ECO:0000313" key="8">
    <source>
        <dbReference type="Proteomes" id="UP000255233"/>
    </source>
</evidence>
<dbReference type="AlphaFoldDB" id="A0A379MQK3"/>
<gene>
    <name evidence="7" type="ORF">NCTC11190_00312</name>
</gene>
<name>A0A379MQK3_9BACT</name>
<feature type="compositionally biased region" description="Low complexity" evidence="5">
    <location>
        <begin position="173"/>
        <end position="189"/>
    </location>
</feature>
<sequence length="203" mass="21225">MNIIDILAGLVLVLCLWSGWRSGILVQLSGIVGIVAGTWVAYRFSHAIGRWLDLEEMPSEALFVIVLLGVLVCVILLCQLVTRLLKAGGLAGPLRLLGAVFAVAKGVLLLGLALVALEAALPWLSDKNRASLGKTLKEARSYEILKGVGGFVFPYIVSGTKAVADEIGDRYPTTEPAGASASSPSGATTDSLPAGDSAIRIMP</sequence>
<keyword evidence="8" id="KW-1185">Reference proteome</keyword>
<comment type="subcellular location">
    <subcellularLocation>
        <location evidence="1">Membrane</location>
        <topology evidence="1">Multi-pass membrane protein</topology>
    </subcellularLocation>
</comment>
<dbReference type="PANTHER" id="PTHR37306">
    <property type="entry name" value="COLICIN V PRODUCTION PROTEIN"/>
    <property type="match status" value="1"/>
</dbReference>
<reference evidence="7 8" key="1">
    <citation type="submission" date="2018-06" db="EMBL/GenBank/DDBJ databases">
        <authorList>
            <consortium name="Pathogen Informatics"/>
            <person name="Doyle S."/>
        </authorList>
    </citation>
    <scope>NUCLEOTIDE SEQUENCE [LARGE SCALE GENOMIC DNA]</scope>
    <source>
        <strain evidence="7 8">NCTC11190</strain>
    </source>
</reference>
<keyword evidence="4 6" id="KW-0472">Membrane</keyword>
<dbReference type="OrthoDB" id="9799585at2"/>
<evidence type="ECO:0000256" key="2">
    <source>
        <dbReference type="ARBA" id="ARBA00022692"/>
    </source>
</evidence>
<dbReference type="Proteomes" id="UP000255233">
    <property type="component" value="Unassembled WGS sequence"/>
</dbReference>